<evidence type="ECO:0000313" key="3">
    <source>
        <dbReference type="Proteomes" id="UP000765509"/>
    </source>
</evidence>
<evidence type="ECO:0000313" key="2">
    <source>
        <dbReference type="EMBL" id="MBW0506598.1"/>
    </source>
</evidence>
<dbReference type="AlphaFoldDB" id="A0A9Q3DS13"/>
<reference evidence="2" key="1">
    <citation type="submission" date="2021-03" db="EMBL/GenBank/DDBJ databases">
        <title>Draft genome sequence of rust myrtle Austropuccinia psidii MF-1, a brazilian biotype.</title>
        <authorList>
            <person name="Quecine M.C."/>
            <person name="Pachon D.M.R."/>
            <person name="Bonatelli M.L."/>
            <person name="Correr F.H."/>
            <person name="Franceschini L.M."/>
            <person name="Leite T.F."/>
            <person name="Margarido G.R.A."/>
            <person name="Almeida C.A."/>
            <person name="Ferrarezi J.A."/>
            <person name="Labate C.A."/>
        </authorList>
    </citation>
    <scope>NUCLEOTIDE SEQUENCE</scope>
    <source>
        <strain evidence="2">MF-1</strain>
    </source>
</reference>
<dbReference type="Proteomes" id="UP000765509">
    <property type="component" value="Unassembled WGS sequence"/>
</dbReference>
<gene>
    <name evidence="2" type="ORF">O181_046313</name>
</gene>
<accession>A0A9Q3DS13</accession>
<keyword evidence="3" id="KW-1185">Reference proteome</keyword>
<protein>
    <submittedName>
        <fullName evidence="2">Uncharacterized protein</fullName>
    </submittedName>
</protein>
<proteinExistence type="predicted"/>
<feature type="compositionally biased region" description="Polar residues" evidence="1">
    <location>
        <begin position="160"/>
        <end position="170"/>
    </location>
</feature>
<evidence type="ECO:0000256" key="1">
    <source>
        <dbReference type="SAM" id="MobiDB-lite"/>
    </source>
</evidence>
<organism evidence="2 3">
    <name type="scientific">Austropuccinia psidii MF-1</name>
    <dbReference type="NCBI Taxonomy" id="1389203"/>
    <lineage>
        <taxon>Eukaryota</taxon>
        <taxon>Fungi</taxon>
        <taxon>Dikarya</taxon>
        <taxon>Basidiomycota</taxon>
        <taxon>Pucciniomycotina</taxon>
        <taxon>Pucciniomycetes</taxon>
        <taxon>Pucciniales</taxon>
        <taxon>Sphaerophragmiaceae</taxon>
        <taxon>Austropuccinia</taxon>
    </lineage>
</organism>
<dbReference type="EMBL" id="AVOT02019187">
    <property type="protein sequence ID" value="MBW0506598.1"/>
    <property type="molecule type" value="Genomic_DNA"/>
</dbReference>
<comment type="caution">
    <text evidence="2">The sequence shown here is derived from an EMBL/GenBank/DDBJ whole genome shotgun (WGS) entry which is preliminary data.</text>
</comment>
<dbReference type="OrthoDB" id="421040at2759"/>
<feature type="region of interest" description="Disordered" evidence="1">
    <location>
        <begin position="149"/>
        <end position="178"/>
    </location>
</feature>
<sequence length="178" mass="20439">MLVAAIVTTRALHGSIIWCTIRNKKTVEKQLNNWLFRGVRLSTGMIKQAPTPFLKLFGGIRDRTKKHIKLTHNYLHSKMTAPIDNMYRTLIWRELTSKPRSHPSPLNNVLDKHTFLWQHSTRVEFISPFPVPPWSNQITNLIKINLTKKSKSGDSKSTGMQRGSSNSNTLCGRFPHPR</sequence>
<name>A0A9Q3DS13_9BASI</name>